<keyword evidence="2" id="KW-0808">Transferase</keyword>
<reference evidence="2 3" key="1">
    <citation type="submission" date="2017-06" db="EMBL/GenBank/DDBJ databases">
        <title>Genome sequencing of cyanobaciteial culture collection at National Institute for Environmental Studies (NIES).</title>
        <authorList>
            <person name="Hirose Y."/>
            <person name="Shimura Y."/>
            <person name="Fujisawa T."/>
            <person name="Nakamura Y."/>
            <person name="Kawachi M."/>
        </authorList>
    </citation>
    <scope>NUCLEOTIDE SEQUENCE [LARGE SCALE GENOMIC DNA]</scope>
    <source>
        <strain evidence="2 3">NIES-267</strain>
    </source>
</reference>
<dbReference type="PANTHER" id="PTHR22916">
    <property type="entry name" value="GLYCOSYLTRANSFERASE"/>
    <property type="match status" value="1"/>
</dbReference>
<keyword evidence="3" id="KW-1185">Reference proteome</keyword>
<dbReference type="GO" id="GO:0016758">
    <property type="term" value="F:hexosyltransferase activity"/>
    <property type="evidence" value="ECO:0007669"/>
    <property type="project" value="UniProtKB-ARBA"/>
</dbReference>
<dbReference type="EMBL" id="AP018227">
    <property type="protein sequence ID" value="BAY85059.1"/>
    <property type="molecule type" value="Genomic_DNA"/>
</dbReference>
<organism evidence="2 3">
    <name type="scientific">Calothrix parasitica NIES-267</name>
    <dbReference type="NCBI Taxonomy" id="1973488"/>
    <lineage>
        <taxon>Bacteria</taxon>
        <taxon>Bacillati</taxon>
        <taxon>Cyanobacteriota</taxon>
        <taxon>Cyanophyceae</taxon>
        <taxon>Nostocales</taxon>
        <taxon>Calotrichaceae</taxon>
        <taxon>Calothrix</taxon>
    </lineage>
</organism>
<dbReference type="Gene3D" id="3.90.550.10">
    <property type="entry name" value="Spore Coat Polysaccharide Biosynthesis Protein SpsA, Chain A"/>
    <property type="match status" value="1"/>
</dbReference>
<dbReference type="InterPro" id="IPR001173">
    <property type="entry name" value="Glyco_trans_2-like"/>
</dbReference>
<feature type="domain" description="Glycosyltransferase 2-like" evidence="1">
    <location>
        <begin position="24"/>
        <end position="191"/>
    </location>
</feature>
<proteinExistence type="predicted"/>
<accession>A0A1Z4LUZ1</accession>
<dbReference type="Proteomes" id="UP000218418">
    <property type="component" value="Chromosome"/>
</dbReference>
<name>A0A1Z4LUZ1_9CYAN</name>
<sequence>MKCSTKIFVGPVDSQLTGNNPKVSVSLVTFNHEQFIAQAIESILLQEVDFSYEIIIGEDFSSDKTREIVIEYQKQYPDKIRLILPEENLGCYGQKIFVQTLEACKGEYIAILDGDDYWTSAHKLQQQVDFLDNHPECAICFHDVTTIFEDKSRTSRRYNDFEPPTFSSIENILKSNFIPTCSTMYRRGLFDEFPEWYCDTVCGDWVLHVLNAQHGKIGYINQSLAVYRVHSNGLFSSMKRIQQLKEAIKCYKLLNEYFNFAYNYIIKSEEIYRYLTCLSIYQEEGNLLKQEKYRNKVIRNLVRYPLITCTAIFKFIKRSTINRIAVVRWRLKKQKLKLLTHEYSSH</sequence>
<dbReference type="SUPFAM" id="SSF53448">
    <property type="entry name" value="Nucleotide-diphospho-sugar transferases"/>
    <property type="match status" value="1"/>
</dbReference>
<protein>
    <submittedName>
        <fullName evidence="2">Putative glycosyltransferase</fullName>
    </submittedName>
</protein>
<dbReference type="OrthoDB" id="9812327at2"/>
<dbReference type="InterPro" id="IPR029044">
    <property type="entry name" value="Nucleotide-diphossugar_trans"/>
</dbReference>
<evidence type="ECO:0000313" key="3">
    <source>
        <dbReference type="Proteomes" id="UP000218418"/>
    </source>
</evidence>
<evidence type="ECO:0000313" key="2">
    <source>
        <dbReference type="EMBL" id="BAY85059.1"/>
    </source>
</evidence>
<dbReference type="Pfam" id="PF00535">
    <property type="entry name" value="Glycos_transf_2"/>
    <property type="match status" value="1"/>
</dbReference>
<dbReference type="AlphaFoldDB" id="A0A1Z4LUZ1"/>
<evidence type="ECO:0000259" key="1">
    <source>
        <dbReference type="Pfam" id="PF00535"/>
    </source>
</evidence>
<dbReference type="PANTHER" id="PTHR22916:SF3">
    <property type="entry name" value="UDP-GLCNAC:BETAGAL BETA-1,3-N-ACETYLGLUCOSAMINYLTRANSFERASE-LIKE PROTEIN 1"/>
    <property type="match status" value="1"/>
</dbReference>
<gene>
    <name evidence="2" type="ORF">NIES267_45570</name>
</gene>